<evidence type="ECO:0000313" key="3">
    <source>
        <dbReference type="Proteomes" id="UP001497516"/>
    </source>
</evidence>
<evidence type="ECO:0000313" key="2">
    <source>
        <dbReference type="EMBL" id="CAL1383411.1"/>
    </source>
</evidence>
<dbReference type="InterPro" id="IPR003863">
    <property type="entry name" value="DUF220"/>
</dbReference>
<dbReference type="PANTHER" id="PTHR31385:SF1">
    <property type="entry name" value="PUTATIVE (DUF220)-RELATED"/>
    <property type="match status" value="1"/>
</dbReference>
<dbReference type="PANTHER" id="PTHR31385">
    <property type="entry name" value="PUTATIVE (DUF220)-RELATED"/>
    <property type="match status" value="1"/>
</dbReference>
<dbReference type="SUPFAM" id="SSF55961">
    <property type="entry name" value="Bet v1-like"/>
    <property type="match status" value="1"/>
</dbReference>
<dbReference type="Gene3D" id="3.30.530.20">
    <property type="match status" value="1"/>
</dbReference>
<dbReference type="Proteomes" id="UP001497516">
    <property type="component" value="Chromosome 4"/>
</dbReference>
<feature type="domain" description="DUF220" evidence="1">
    <location>
        <begin position="166"/>
        <end position="236"/>
    </location>
</feature>
<name>A0AAV2EBU5_9ROSI</name>
<dbReference type="AlphaFoldDB" id="A0AAV2EBU5"/>
<keyword evidence="3" id="KW-1185">Reference proteome</keyword>
<reference evidence="2 3" key="1">
    <citation type="submission" date="2024-04" db="EMBL/GenBank/DDBJ databases">
        <authorList>
            <person name="Fracassetti M."/>
        </authorList>
    </citation>
    <scope>NUCLEOTIDE SEQUENCE [LARGE SCALE GENOMIC DNA]</scope>
</reference>
<dbReference type="EMBL" id="OZ034817">
    <property type="protein sequence ID" value="CAL1383411.1"/>
    <property type="molecule type" value="Genomic_DNA"/>
</dbReference>
<proteinExistence type="predicted"/>
<accession>A0AAV2EBU5</accession>
<sequence length="338" mass="38619">MGETEVDRANMDIPKWKENGKRKGFDPSFLVQLPNKLHNSLKSQLRRFDIAKNKVGNSPRKETGSSAAIGIGLEKQLEAWRENPSWVDQPPVIQVSVPKGSLCNLSVKVNVGLPPDAIYDIVIDPDNRRVFKNIKEVISRKVLYDDGQRQLVEVEQAAIWTFLWWSGTMSVHVLVDQNRKDHSMKFKQVKTGFMERFEGSWKVEPLFVDEQICHPLKPKTWADYDSCTGGRGRIGSVVSLEQLIQPSIVPPPPISWYLRGITSKTTEMIVTDLLAESARIREGINGLQLEESETLKDGFDQERKMESSNIKERWMVHRKNAKKQHKRLFPAAYPSSRD</sequence>
<evidence type="ECO:0000259" key="1">
    <source>
        <dbReference type="Pfam" id="PF02713"/>
    </source>
</evidence>
<gene>
    <name evidence="2" type="ORF">LTRI10_LOCUS24689</name>
</gene>
<dbReference type="Pfam" id="PF02713">
    <property type="entry name" value="DUF220"/>
    <property type="match status" value="1"/>
</dbReference>
<protein>
    <recommendedName>
        <fullName evidence="1">DUF220 domain-containing protein</fullName>
    </recommendedName>
</protein>
<organism evidence="2 3">
    <name type="scientific">Linum trigynum</name>
    <dbReference type="NCBI Taxonomy" id="586398"/>
    <lineage>
        <taxon>Eukaryota</taxon>
        <taxon>Viridiplantae</taxon>
        <taxon>Streptophyta</taxon>
        <taxon>Embryophyta</taxon>
        <taxon>Tracheophyta</taxon>
        <taxon>Spermatophyta</taxon>
        <taxon>Magnoliopsida</taxon>
        <taxon>eudicotyledons</taxon>
        <taxon>Gunneridae</taxon>
        <taxon>Pentapetalae</taxon>
        <taxon>rosids</taxon>
        <taxon>fabids</taxon>
        <taxon>Malpighiales</taxon>
        <taxon>Linaceae</taxon>
        <taxon>Linum</taxon>
    </lineage>
</organism>
<dbReference type="InterPro" id="IPR023393">
    <property type="entry name" value="START-like_dom_sf"/>
</dbReference>